<dbReference type="GO" id="GO:0007283">
    <property type="term" value="P:spermatogenesis"/>
    <property type="evidence" value="ECO:0007669"/>
    <property type="project" value="TreeGrafter"/>
</dbReference>
<feature type="transmembrane region" description="Helical" evidence="8">
    <location>
        <begin position="297"/>
        <end position="318"/>
    </location>
</feature>
<feature type="region of interest" description="Disordered" evidence="7">
    <location>
        <begin position="510"/>
        <end position="545"/>
    </location>
</feature>
<dbReference type="GO" id="GO:0036128">
    <property type="term" value="C:CatSper complex"/>
    <property type="evidence" value="ECO:0007669"/>
    <property type="project" value="InterPro"/>
</dbReference>
<dbReference type="SMART" id="SM00054">
    <property type="entry name" value="EFh"/>
    <property type="match status" value="1"/>
</dbReference>
<dbReference type="PROSITE" id="PS00018">
    <property type="entry name" value="EF_HAND_1"/>
    <property type="match status" value="1"/>
</dbReference>
<dbReference type="GO" id="GO:0030317">
    <property type="term" value="P:flagellated sperm motility"/>
    <property type="evidence" value="ECO:0007669"/>
    <property type="project" value="InterPro"/>
</dbReference>
<feature type="transmembrane region" description="Helical" evidence="8">
    <location>
        <begin position="185"/>
        <end position="202"/>
    </location>
</feature>
<dbReference type="EMBL" id="CAMXCT010000231">
    <property type="protein sequence ID" value="CAI3975902.1"/>
    <property type="molecule type" value="Genomic_DNA"/>
</dbReference>
<dbReference type="PROSITE" id="PS50222">
    <property type="entry name" value="EF_HAND_2"/>
    <property type="match status" value="1"/>
</dbReference>
<dbReference type="GO" id="GO:0060296">
    <property type="term" value="P:regulation of cilium beat frequency involved in ciliary motility"/>
    <property type="evidence" value="ECO:0007669"/>
    <property type="project" value="TreeGrafter"/>
</dbReference>
<dbReference type="Gene3D" id="1.10.287.70">
    <property type="match status" value="1"/>
</dbReference>
<evidence type="ECO:0000256" key="2">
    <source>
        <dbReference type="ARBA" id="ARBA00022692"/>
    </source>
</evidence>
<evidence type="ECO:0000256" key="6">
    <source>
        <dbReference type="SAM" id="Coils"/>
    </source>
</evidence>
<proteinExistence type="predicted"/>
<dbReference type="Gene3D" id="1.20.120.350">
    <property type="entry name" value="Voltage-gated potassium channels. Chain C"/>
    <property type="match status" value="1"/>
</dbReference>
<keyword evidence="2 8" id="KW-0812">Transmembrane</keyword>
<evidence type="ECO:0000313" key="13">
    <source>
        <dbReference type="Proteomes" id="UP001152797"/>
    </source>
</evidence>
<feature type="coiled-coil region" evidence="6">
    <location>
        <begin position="360"/>
        <end position="395"/>
    </location>
</feature>
<evidence type="ECO:0000256" key="3">
    <source>
        <dbReference type="ARBA" id="ARBA00022837"/>
    </source>
</evidence>
<dbReference type="OrthoDB" id="431647at2759"/>
<evidence type="ECO:0000313" key="12">
    <source>
        <dbReference type="EMBL" id="CAL4763214.1"/>
    </source>
</evidence>
<dbReference type="InterPro" id="IPR011992">
    <property type="entry name" value="EF-hand-dom_pair"/>
</dbReference>
<dbReference type="EMBL" id="CAMXCT030000231">
    <property type="protein sequence ID" value="CAL4763214.1"/>
    <property type="molecule type" value="Genomic_DNA"/>
</dbReference>
<evidence type="ECO:0000313" key="11">
    <source>
        <dbReference type="EMBL" id="CAL1129277.1"/>
    </source>
</evidence>
<evidence type="ECO:0000259" key="9">
    <source>
        <dbReference type="PROSITE" id="PS50222"/>
    </source>
</evidence>
<feature type="transmembrane region" description="Helical" evidence="8">
    <location>
        <begin position="130"/>
        <end position="147"/>
    </location>
</feature>
<keyword evidence="13" id="KW-1185">Reference proteome</keyword>
<dbReference type="InterPro" id="IPR002048">
    <property type="entry name" value="EF_hand_dom"/>
</dbReference>
<dbReference type="GO" id="GO:0005245">
    <property type="term" value="F:voltage-gated calcium channel activity"/>
    <property type="evidence" value="ECO:0007669"/>
    <property type="project" value="TreeGrafter"/>
</dbReference>
<feature type="transmembrane region" description="Helical" evidence="8">
    <location>
        <begin position="330"/>
        <end position="356"/>
    </location>
</feature>
<evidence type="ECO:0000313" key="10">
    <source>
        <dbReference type="EMBL" id="CAI3975902.1"/>
    </source>
</evidence>
<evidence type="ECO:0000256" key="4">
    <source>
        <dbReference type="ARBA" id="ARBA00022989"/>
    </source>
</evidence>
<dbReference type="PANTHER" id="PTHR47193">
    <property type="entry name" value="CATION CHANNEL SPERM-ASSOCIATED PROTEIN 1"/>
    <property type="match status" value="1"/>
</dbReference>
<dbReference type="GO" id="GO:0005509">
    <property type="term" value="F:calcium ion binding"/>
    <property type="evidence" value="ECO:0007669"/>
    <property type="project" value="InterPro"/>
</dbReference>
<reference evidence="11" key="2">
    <citation type="submission" date="2024-04" db="EMBL/GenBank/DDBJ databases">
        <authorList>
            <person name="Chen Y."/>
            <person name="Shah S."/>
            <person name="Dougan E. K."/>
            <person name="Thang M."/>
            <person name="Chan C."/>
        </authorList>
    </citation>
    <scope>NUCLEOTIDE SEQUENCE [LARGE SCALE GENOMIC DNA]</scope>
</reference>
<accession>A0A9P1BM83</accession>
<dbReference type="Proteomes" id="UP001152797">
    <property type="component" value="Unassembled WGS sequence"/>
</dbReference>
<dbReference type="GO" id="GO:0005227">
    <property type="term" value="F:calcium-activated cation channel activity"/>
    <property type="evidence" value="ECO:0007669"/>
    <property type="project" value="InterPro"/>
</dbReference>
<keyword evidence="4 8" id="KW-1133">Transmembrane helix</keyword>
<dbReference type="Pfam" id="PF00520">
    <property type="entry name" value="Ion_trans"/>
    <property type="match status" value="1"/>
</dbReference>
<feature type="compositionally biased region" description="Basic and acidic residues" evidence="7">
    <location>
        <begin position="66"/>
        <end position="79"/>
    </location>
</feature>
<keyword evidence="6" id="KW-0175">Coiled coil</keyword>
<comment type="caution">
    <text evidence="10">The sequence shown here is derived from an EMBL/GenBank/DDBJ whole genome shotgun (WGS) entry which is preliminary data.</text>
</comment>
<feature type="transmembrane region" description="Helical" evidence="8">
    <location>
        <begin position="159"/>
        <end position="176"/>
    </location>
</feature>
<dbReference type="InterPro" id="IPR028746">
    <property type="entry name" value="CatSper1"/>
</dbReference>
<dbReference type="SUPFAM" id="SSF81324">
    <property type="entry name" value="Voltage-gated potassium channels"/>
    <property type="match status" value="1"/>
</dbReference>
<keyword evidence="5 8" id="KW-0472">Membrane</keyword>
<dbReference type="PANTHER" id="PTHR47193:SF1">
    <property type="entry name" value="CATION CHANNEL SPERM-ASSOCIATED PROTEIN 1"/>
    <property type="match status" value="1"/>
</dbReference>
<dbReference type="EMBL" id="CAMXCT020000231">
    <property type="protein sequence ID" value="CAL1129277.1"/>
    <property type="molecule type" value="Genomic_DNA"/>
</dbReference>
<comment type="subcellular location">
    <subcellularLocation>
        <location evidence="1">Membrane</location>
        <topology evidence="1">Multi-pass membrane protein</topology>
    </subcellularLocation>
</comment>
<dbReference type="SUPFAM" id="SSF47473">
    <property type="entry name" value="EF-hand"/>
    <property type="match status" value="1"/>
</dbReference>
<sequence length="622" mass="69117">MAVAAVMARRAAAAAAAESETPKVASLPLVSQKQRPGSALSNRSAASSRPLRPVIVAAEPMAETPKPVHSEESDRDLKSGEPSVSKALTSYSRKEVDDHFQEILEEQGVADVMDEEEETPKVPLVERTEFESFIGIMIAINAVLMGFEVDLAQTGDVGWIVVENFFCILWISEMVLKMKTLHRQYFMNAYNLLDFALVLLAVAEAWVIPFLFIDGVSGLAVIRMVRILRMLRLLRLIRLMKLFKNLWLIIVGFRESLSTLFWVLMLLTVVIYVFAIFLRYTLNCFGAFREWDDCAEYFGSMPAAMYTLFQVITLESWSQVFARPILKVQPAFFIVFLLFLFLTTFGILNIIVGVIVENTLNAAKQNQELQERRLQRQLRQELESIRRLFEEADSDGSGTLERSEFVDILSDPTVQQTLTRMEVPVEDPGMLFEILDPSGTDSLSFPSFAQGVLRVKGPPTQLDMKTMQLGVANISRRVNKVEQYLDQHSAMLERNAVMLGILMTKLGCHDQMPPSVSGPFGHRSRRGSRDSRGPGGGAGTESAPATMAAGEGLEQDAMAAMEVESMGDEDPGELTLEKTFSNDSLEILRESAAGFHKKPSIQSITVPRLVVSQAPDLPGSCT</sequence>
<organism evidence="10">
    <name type="scientific">Cladocopium goreaui</name>
    <dbReference type="NCBI Taxonomy" id="2562237"/>
    <lineage>
        <taxon>Eukaryota</taxon>
        <taxon>Sar</taxon>
        <taxon>Alveolata</taxon>
        <taxon>Dinophyceae</taxon>
        <taxon>Suessiales</taxon>
        <taxon>Symbiodiniaceae</taxon>
        <taxon>Cladocopium</taxon>
    </lineage>
</organism>
<evidence type="ECO:0000256" key="1">
    <source>
        <dbReference type="ARBA" id="ARBA00004141"/>
    </source>
</evidence>
<feature type="region of interest" description="Disordered" evidence="7">
    <location>
        <begin position="10"/>
        <end position="88"/>
    </location>
</feature>
<feature type="domain" description="EF-hand" evidence="9">
    <location>
        <begin position="380"/>
        <end position="415"/>
    </location>
</feature>
<dbReference type="AlphaFoldDB" id="A0A9P1BM83"/>
<dbReference type="InterPro" id="IPR027359">
    <property type="entry name" value="Volt_channel_dom_sf"/>
</dbReference>
<evidence type="ECO:0000256" key="5">
    <source>
        <dbReference type="ARBA" id="ARBA00023136"/>
    </source>
</evidence>
<dbReference type="InterPro" id="IPR005821">
    <property type="entry name" value="Ion_trans_dom"/>
</dbReference>
<name>A0A9P1BM83_9DINO</name>
<evidence type="ECO:0000256" key="7">
    <source>
        <dbReference type="SAM" id="MobiDB-lite"/>
    </source>
</evidence>
<feature type="compositionally biased region" description="Low complexity" evidence="7">
    <location>
        <begin position="38"/>
        <end position="53"/>
    </location>
</feature>
<evidence type="ECO:0000256" key="8">
    <source>
        <dbReference type="SAM" id="Phobius"/>
    </source>
</evidence>
<keyword evidence="3" id="KW-0106">Calcium</keyword>
<protein>
    <submittedName>
        <fullName evidence="12">Cation channel sperm-associated protein 1 (CatSper1)</fullName>
    </submittedName>
</protein>
<feature type="transmembrane region" description="Helical" evidence="8">
    <location>
        <begin position="246"/>
        <end position="277"/>
    </location>
</feature>
<gene>
    <name evidence="10" type="ORF">C1SCF055_LOCUS4175</name>
</gene>
<reference evidence="10" key="1">
    <citation type="submission" date="2022-10" db="EMBL/GenBank/DDBJ databases">
        <authorList>
            <person name="Chen Y."/>
            <person name="Dougan E. K."/>
            <person name="Chan C."/>
            <person name="Rhodes N."/>
            <person name="Thang M."/>
        </authorList>
    </citation>
    <scope>NUCLEOTIDE SEQUENCE</scope>
</reference>
<dbReference type="Gene3D" id="1.10.238.10">
    <property type="entry name" value="EF-hand"/>
    <property type="match status" value="1"/>
</dbReference>
<dbReference type="InterPro" id="IPR018247">
    <property type="entry name" value="EF_Hand_1_Ca_BS"/>
</dbReference>